<gene>
    <name evidence="2" type="ORF">TGEB3V08_LOCUS5742</name>
</gene>
<feature type="region of interest" description="Disordered" evidence="1">
    <location>
        <begin position="1"/>
        <end position="24"/>
    </location>
</feature>
<evidence type="ECO:0000256" key="1">
    <source>
        <dbReference type="SAM" id="MobiDB-lite"/>
    </source>
</evidence>
<accession>A0A7R9JYN7</accession>
<organism evidence="2">
    <name type="scientific">Timema genevievae</name>
    <name type="common">Walking stick</name>
    <dbReference type="NCBI Taxonomy" id="629358"/>
    <lineage>
        <taxon>Eukaryota</taxon>
        <taxon>Metazoa</taxon>
        <taxon>Ecdysozoa</taxon>
        <taxon>Arthropoda</taxon>
        <taxon>Hexapoda</taxon>
        <taxon>Insecta</taxon>
        <taxon>Pterygota</taxon>
        <taxon>Neoptera</taxon>
        <taxon>Polyneoptera</taxon>
        <taxon>Phasmatodea</taxon>
        <taxon>Timematodea</taxon>
        <taxon>Timematoidea</taxon>
        <taxon>Timematidae</taxon>
        <taxon>Timema</taxon>
    </lineage>
</organism>
<evidence type="ECO:0000313" key="2">
    <source>
        <dbReference type="EMBL" id="CAD7594661.1"/>
    </source>
</evidence>
<reference evidence="2" key="1">
    <citation type="submission" date="2020-11" db="EMBL/GenBank/DDBJ databases">
        <authorList>
            <person name="Tran Van P."/>
        </authorList>
    </citation>
    <scope>NUCLEOTIDE SEQUENCE</scope>
</reference>
<dbReference type="AlphaFoldDB" id="A0A7R9JYN7"/>
<protein>
    <submittedName>
        <fullName evidence="2">Uncharacterized protein</fullName>
    </submittedName>
</protein>
<proteinExistence type="predicted"/>
<sequence length="86" mass="10169">MAKFNPKKQRASRPRKRNKKAKSIKNRYKLKTMKDLIYDVSRPNKMRMTTLSSLRVQANCSTWEDKVGDRQVIDTQEQWGSSGRHE</sequence>
<name>A0A7R9JYN7_TIMGE</name>
<dbReference type="EMBL" id="OE841191">
    <property type="protein sequence ID" value="CAD7594661.1"/>
    <property type="molecule type" value="Genomic_DNA"/>
</dbReference>